<sequence length="153" mass="17308">MHLQGHINEPFPDVQGRRQFVDRGKNSKSGQDCRQSAPSLVPSPHPSSVCRFFGGRRTMADFDAYRWLPAPRYSLNAIFNPRSVSLKARLKYPLSPAYRKLVNRSSPACGRPEQKQGRTVQCQLKAPRRHDSCSTYCEGFSLITVRCGRESPL</sequence>
<gene>
    <name evidence="2" type="ORF">APLA_LOCUS12813</name>
</gene>
<evidence type="ECO:0000313" key="2">
    <source>
        <dbReference type="EMBL" id="CAB3249330.1"/>
    </source>
</evidence>
<dbReference type="Proteomes" id="UP000494256">
    <property type="component" value="Unassembled WGS sequence"/>
</dbReference>
<protein>
    <submittedName>
        <fullName evidence="2">Uncharacterized protein</fullName>
    </submittedName>
</protein>
<evidence type="ECO:0000313" key="3">
    <source>
        <dbReference type="Proteomes" id="UP000494256"/>
    </source>
</evidence>
<feature type="region of interest" description="Disordered" evidence="1">
    <location>
        <begin position="22"/>
        <end position="45"/>
    </location>
</feature>
<comment type="caution">
    <text evidence="2">The sequence shown here is derived from an EMBL/GenBank/DDBJ whole genome shotgun (WGS) entry which is preliminary data.</text>
</comment>
<proteinExistence type="predicted"/>
<dbReference type="OrthoDB" id="7473762at2759"/>
<name>A0A8S1AVM2_ARCPL</name>
<dbReference type="EMBL" id="CADEBD010000344">
    <property type="protein sequence ID" value="CAB3249330.1"/>
    <property type="molecule type" value="Genomic_DNA"/>
</dbReference>
<reference evidence="2 3" key="1">
    <citation type="submission" date="2020-04" db="EMBL/GenBank/DDBJ databases">
        <authorList>
            <person name="Wallbank WR R."/>
            <person name="Pardo Diaz C."/>
            <person name="Kozak K."/>
            <person name="Martin S."/>
            <person name="Jiggins C."/>
            <person name="Moest M."/>
            <person name="Warren A I."/>
            <person name="Byers J.R.P. K."/>
            <person name="Montejo-Kovacevich G."/>
            <person name="Yen C E."/>
        </authorList>
    </citation>
    <scope>NUCLEOTIDE SEQUENCE [LARGE SCALE GENOMIC DNA]</scope>
</reference>
<evidence type="ECO:0000256" key="1">
    <source>
        <dbReference type="SAM" id="MobiDB-lite"/>
    </source>
</evidence>
<feature type="compositionally biased region" description="Low complexity" evidence="1">
    <location>
        <begin position="36"/>
        <end position="45"/>
    </location>
</feature>
<organism evidence="2 3">
    <name type="scientific">Arctia plantaginis</name>
    <name type="common">Wood tiger moth</name>
    <name type="synonym">Phalaena plantaginis</name>
    <dbReference type="NCBI Taxonomy" id="874455"/>
    <lineage>
        <taxon>Eukaryota</taxon>
        <taxon>Metazoa</taxon>
        <taxon>Ecdysozoa</taxon>
        <taxon>Arthropoda</taxon>
        <taxon>Hexapoda</taxon>
        <taxon>Insecta</taxon>
        <taxon>Pterygota</taxon>
        <taxon>Neoptera</taxon>
        <taxon>Endopterygota</taxon>
        <taxon>Lepidoptera</taxon>
        <taxon>Glossata</taxon>
        <taxon>Ditrysia</taxon>
        <taxon>Noctuoidea</taxon>
        <taxon>Erebidae</taxon>
        <taxon>Arctiinae</taxon>
        <taxon>Arctia</taxon>
    </lineage>
</organism>
<dbReference type="AlphaFoldDB" id="A0A8S1AVM2"/>
<accession>A0A8S1AVM2</accession>